<evidence type="ECO:0000313" key="1">
    <source>
        <dbReference type="EMBL" id="OMJ73676.1"/>
    </source>
</evidence>
<comment type="caution">
    <text evidence="1">The sequence shown here is derived from an EMBL/GenBank/DDBJ whole genome shotgun (WGS) entry which is preliminary data.</text>
</comment>
<reference evidence="1 2" key="1">
    <citation type="submission" date="2016-11" db="EMBL/GenBank/DDBJ databases">
        <title>The macronuclear genome of Stentor coeruleus: a giant cell with tiny introns.</title>
        <authorList>
            <person name="Slabodnick M."/>
            <person name="Ruby J.G."/>
            <person name="Reiff S.B."/>
            <person name="Swart E.C."/>
            <person name="Gosai S."/>
            <person name="Prabakaran S."/>
            <person name="Witkowska E."/>
            <person name="Larue G.E."/>
            <person name="Fisher S."/>
            <person name="Freeman R.M."/>
            <person name="Gunawardena J."/>
            <person name="Chu W."/>
            <person name="Stover N.A."/>
            <person name="Gregory B.D."/>
            <person name="Nowacki M."/>
            <person name="Derisi J."/>
            <person name="Roy S.W."/>
            <person name="Marshall W.F."/>
            <person name="Sood P."/>
        </authorList>
    </citation>
    <scope>NUCLEOTIDE SEQUENCE [LARGE SCALE GENOMIC DNA]</scope>
    <source>
        <strain evidence="1">WM001</strain>
    </source>
</reference>
<dbReference type="Proteomes" id="UP000187209">
    <property type="component" value="Unassembled WGS sequence"/>
</dbReference>
<name>A0A1R2BA94_9CILI</name>
<sequence length="304" mass="35346">METIRIAEKESFIDIFPSQCSFYIAFGFSLLRVLVLSKEAPTISQPTWERLLKHFTECRELAKDLREIEKFGIFHQVLVLLNDNTKEFGVQAIAEYLSTAKVLQSVEIVFRIILASLFPDEKSKLVKCEIYNITSTHMQALAESLSIHLSIANSANYETFYCSKPTSLLVYFFKSEQEKYALVKDYAQYQFYYTRLIEISSNVTETLNHMSRYLLGQETHINFLVYMQKACKDVEDFLTLDIRRLIGKILNNWTGEKEKFTCMKCSCDVQEVKFMICINQCLICAHCANDVECQVCRKIYNVNE</sequence>
<evidence type="ECO:0000313" key="2">
    <source>
        <dbReference type="Proteomes" id="UP000187209"/>
    </source>
</evidence>
<organism evidence="1 2">
    <name type="scientific">Stentor coeruleus</name>
    <dbReference type="NCBI Taxonomy" id="5963"/>
    <lineage>
        <taxon>Eukaryota</taxon>
        <taxon>Sar</taxon>
        <taxon>Alveolata</taxon>
        <taxon>Ciliophora</taxon>
        <taxon>Postciliodesmatophora</taxon>
        <taxon>Heterotrichea</taxon>
        <taxon>Heterotrichida</taxon>
        <taxon>Stentoridae</taxon>
        <taxon>Stentor</taxon>
    </lineage>
</organism>
<dbReference type="AlphaFoldDB" id="A0A1R2BA94"/>
<accession>A0A1R2BA94</accession>
<protein>
    <submittedName>
        <fullName evidence="1">Uncharacterized protein</fullName>
    </submittedName>
</protein>
<keyword evidence="2" id="KW-1185">Reference proteome</keyword>
<gene>
    <name evidence="1" type="ORF">SteCoe_27583</name>
</gene>
<dbReference type="EMBL" id="MPUH01000804">
    <property type="protein sequence ID" value="OMJ73676.1"/>
    <property type="molecule type" value="Genomic_DNA"/>
</dbReference>
<proteinExistence type="predicted"/>